<sequence>MVTIQNYIRVKSLEEAYQLNQKKGSCIIGGMLWTKMQNRTILTAIDLCDLKLDQIEETESEIIIGSMVSLRQLELHRGLNNYTQNSVRDAVKDIVGVQFRNLATVGGSIWGRFGFSDVLTVFLAMDTYVELYQGGRIPLREFVGQKPDQDILVRLVIKKTSGCFSYASVRNQSTDFPVIACAASVVGGEYRLSVGARPGRAMLLLDEEGLLSEGLTEDSIENFAMWAEKHIPTGSNHRAGAKYRSRLVRVLSQRLLNKLREEQKWR</sequence>
<dbReference type="Pfam" id="PF00941">
    <property type="entry name" value="FAD_binding_5"/>
    <property type="match status" value="1"/>
</dbReference>
<evidence type="ECO:0000313" key="4">
    <source>
        <dbReference type="EMBL" id="MBC5663592.1"/>
    </source>
</evidence>
<dbReference type="InterPro" id="IPR002346">
    <property type="entry name" value="Mopterin_DH_FAD-bd"/>
</dbReference>
<reference evidence="4 5" key="1">
    <citation type="submission" date="2020-08" db="EMBL/GenBank/DDBJ databases">
        <title>Genome public.</title>
        <authorList>
            <person name="Liu C."/>
            <person name="Sun Q."/>
        </authorList>
    </citation>
    <scope>NUCLEOTIDE SEQUENCE [LARGE SCALE GENOMIC DNA]</scope>
    <source>
        <strain evidence="4 5">NSJ-10</strain>
    </source>
</reference>
<dbReference type="SUPFAM" id="SSF56176">
    <property type="entry name" value="FAD-binding/transporter-associated domain-like"/>
    <property type="match status" value="1"/>
</dbReference>
<dbReference type="InterPro" id="IPR016166">
    <property type="entry name" value="FAD-bd_PCMH"/>
</dbReference>
<dbReference type="EMBL" id="JACOOX010000006">
    <property type="protein sequence ID" value="MBC5663592.1"/>
    <property type="molecule type" value="Genomic_DNA"/>
</dbReference>
<dbReference type="RefSeq" id="WP_186847919.1">
    <property type="nucleotide sequence ID" value="NZ_JACOOX010000006.1"/>
</dbReference>
<evidence type="ECO:0000259" key="3">
    <source>
        <dbReference type="PROSITE" id="PS51387"/>
    </source>
</evidence>
<dbReference type="PROSITE" id="PS51387">
    <property type="entry name" value="FAD_PCMH"/>
    <property type="match status" value="1"/>
</dbReference>
<dbReference type="Proteomes" id="UP000615234">
    <property type="component" value="Unassembled WGS sequence"/>
</dbReference>
<dbReference type="GO" id="GO:0016491">
    <property type="term" value="F:oxidoreductase activity"/>
    <property type="evidence" value="ECO:0007669"/>
    <property type="project" value="UniProtKB-KW"/>
</dbReference>
<dbReference type="Gene3D" id="3.30.465.10">
    <property type="match status" value="1"/>
</dbReference>
<dbReference type="InterPro" id="IPR005107">
    <property type="entry name" value="CO_DH_flav_C"/>
</dbReference>
<dbReference type="InterPro" id="IPR016169">
    <property type="entry name" value="FAD-bd_PCMH_sub2"/>
</dbReference>
<dbReference type="PANTHER" id="PTHR42659:SF9">
    <property type="entry name" value="XANTHINE DEHYDROGENASE FAD-BINDING SUBUNIT XDHB-RELATED"/>
    <property type="match status" value="1"/>
</dbReference>
<protein>
    <submittedName>
        <fullName evidence="4">FAD binding domain-containing protein</fullName>
    </submittedName>
</protein>
<dbReference type="InterPro" id="IPR036683">
    <property type="entry name" value="CO_DH_flav_C_dom_sf"/>
</dbReference>
<dbReference type="SMART" id="SM01092">
    <property type="entry name" value="CO_deh_flav_C"/>
    <property type="match status" value="1"/>
</dbReference>
<gene>
    <name evidence="4" type="ORF">H8S09_12045</name>
</gene>
<dbReference type="AlphaFoldDB" id="A0A8I0AQP1"/>
<evidence type="ECO:0000256" key="2">
    <source>
        <dbReference type="ARBA" id="ARBA00023002"/>
    </source>
</evidence>
<keyword evidence="5" id="KW-1185">Reference proteome</keyword>
<name>A0A8I0AQP1_9FIRM</name>
<dbReference type="Gene3D" id="3.30.390.50">
    <property type="entry name" value="CO dehydrogenase flavoprotein, C-terminal domain"/>
    <property type="match status" value="1"/>
</dbReference>
<accession>A0A8I0AQP1</accession>
<dbReference type="InterPro" id="IPR036318">
    <property type="entry name" value="FAD-bd_PCMH-like_sf"/>
</dbReference>
<comment type="caution">
    <text evidence="4">The sequence shown here is derived from an EMBL/GenBank/DDBJ whole genome shotgun (WGS) entry which is preliminary data.</text>
</comment>
<evidence type="ECO:0000313" key="5">
    <source>
        <dbReference type="Proteomes" id="UP000615234"/>
    </source>
</evidence>
<keyword evidence="2" id="KW-0560">Oxidoreductase</keyword>
<organism evidence="4 5">
    <name type="scientific">Coprococcus hominis</name>
    <name type="common">ex Liu et al. 2022</name>
    <dbReference type="NCBI Taxonomy" id="2763039"/>
    <lineage>
        <taxon>Bacteria</taxon>
        <taxon>Bacillati</taxon>
        <taxon>Bacillota</taxon>
        <taxon>Clostridia</taxon>
        <taxon>Lachnospirales</taxon>
        <taxon>Lachnospiraceae</taxon>
        <taxon>Coprococcus</taxon>
    </lineage>
</organism>
<dbReference type="PANTHER" id="PTHR42659">
    <property type="entry name" value="XANTHINE DEHYDROGENASE SUBUNIT C-RELATED"/>
    <property type="match status" value="1"/>
</dbReference>
<keyword evidence="1" id="KW-0285">Flavoprotein</keyword>
<dbReference type="GO" id="GO:0071949">
    <property type="term" value="F:FAD binding"/>
    <property type="evidence" value="ECO:0007669"/>
    <property type="project" value="InterPro"/>
</dbReference>
<feature type="domain" description="FAD-binding PCMH-type" evidence="3">
    <location>
        <begin position="1"/>
        <end position="162"/>
    </location>
</feature>
<evidence type="ECO:0000256" key="1">
    <source>
        <dbReference type="ARBA" id="ARBA00022630"/>
    </source>
</evidence>
<dbReference type="InterPro" id="IPR051312">
    <property type="entry name" value="Diverse_Substr_Oxidored"/>
</dbReference>
<dbReference type="SUPFAM" id="SSF55447">
    <property type="entry name" value="CO dehydrogenase flavoprotein C-terminal domain-like"/>
    <property type="match status" value="1"/>
</dbReference>
<proteinExistence type="predicted"/>